<keyword evidence="1" id="KW-0732">Signal</keyword>
<evidence type="ECO:0000313" key="3">
    <source>
        <dbReference type="Proteomes" id="UP001163046"/>
    </source>
</evidence>
<dbReference type="Proteomes" id="UP001163046">
    <property type="component" value="Unassembled WGS sequence"/>
</dbReference>
<proteinExistence type="predicted"/>
<dbReference type="EMBL" id="MU826352">
    <property type="protein sequence ID" value="KAJ7380821.1"/>
    <property type="molecule type" value="Genomic_DNA"/>
</dbReference>
<sequence length="159" mass="17443">MKILIFLSLCATAVLGCSNLSKLEACNKPKGDCSCQAGLSCVLTKELKLNGDQIPVKQCMPDHMVVKVEKVDLDNQVADEPRNKRWLFNKCTTEADCMGNFCCAFSKRCAPKLAEYFTCFFVGTHQCDCGYGLTCKVTTTITLPLGILFPIKQCVKPAA</sequence>
<feature type="chain" id="PRO_5040966323" evidence="1">
    <location>
        <begin position="17"/>
        <end position="159"/>
    </location>
</feature>
<dbReference type="PROSITE" id="PS51257">
    <property type="entry name" value="PROKAR_LIPOPROTEIN"/>
    <property type="match status" value="1"/>
</dbReference>
<dbReference type="PANTHER" id="PTHR10041:SF5">
    <property type="entry name" value="LEUCINE-RICH COLIPASE-LIKE PROTEIN 1"/>
    <property type="match status" value="1"/>
</dbReference>
<evidence type="ECO:0000256" key="1">
    <source>
        <dbReference type="SAM" id="SignalP"/>
    </source>
</evidence>
<dbReference type="GO" id="GO:0016042">
    <property type="term" value="P:lipid catabolic process"/>
    <property type="evidence" value="ECO:0007669"/>
    <property type="project" value="InterPro"/>
</dbReference>
<comment type="caution">
    <text evidence="2">The sequence shown here is derived from an EMBL/GenBank/DDBJ whole genome shotgun (WGS) entry which is preliminary data.</text>
</comment>
<gene>
    <name evidence="2" type="ORF">OS493_007209</name>
</gene>
<dbReference type="OrthoDB" id="5968381at2759"/>
<keyword evidence="3" id="KW-1185">Reference proteome</keyword>
<dbReference type="PANTHER" id="PTHR10041">
    <property type="entry name" value="COLIPASE"/>
    <property type="match status" value="1"/>
</dbReference>
<dbReference type="GO" id="GO:0008047">
    <property type="term" value="F:enzyme activator activity"/>
    <property type="evidence" value="ECO:0007669"/>
    <property type="project" value="InterPro"/>
</dbReference>
<dbReference type="AlphaFoldDB" id="A0A9W9ZFN4"/>
<accession>A0A9W9ZFN4</accession>
<dbReference type="GO" id="GO:0005576">
    <property type="term" value="C:extracellular region"/>
    <property type="evidence" value="ECO:0007669"/>
    <property type="project" value="InterPro"/>
</dbReference>
<reference evidence="2" key="1">
    <citation type="submission" date="2023-01" db="EMBL/GenBank/DDBJ databases">
        <title>Genome assembly of the deep-sea coral Lophelia pertusa.</title>
        <authorList>
            <person name="Herrera S."/>
            <person name="Cordes E."/>
        </authorList>
    </citation>
    <scope>NUCLEOTIDE SEQUENCE</scope>
    <source>
        <strain evidence="2">USNM1676648</strain>
        <tissue evidence="2">Polyp</tissue>
    </source>
</reference>
<protein>
    <submittedName>
        <fullName evidence="2">Uncharacterized protein</fullName>
    </submittedName>
</protein>
<feature type="signal peptide" evidence="1">
    <location>
        <begin position="1"/>
        <end position="16"/>
    </location>
</feature>
<dbReference type="GO" id="GO:0007586">
    <property type="term" value="P:digestion"/>
    <property type="evidence" value="ECO:0007669"/>
    <property type="project" value="InterPro"/>
</dbReference>
<evidence type="ECO:0000313" key="2">
    <source>
        <dbReference type="EMBL" id="KAJ7380821.1"/>
    </source>
</evidence>
<dbReference type="InterPro" id="IPR001981">
    <property type="entry name" value="Colipase"/>
</dbReference>
<organism evidence="2 3">
    <name type="scientific">Desmophyllum pertusum</name>
    <dbReference type="NCBI Taxonomy" id="174260"/>
    <lineage>
        <taxon>Eukaryota</taxon>
        <taxon>Metazoa</taxon>
        <taxon>Cnidaria</taxon>
        <taxon>Anthozoa</taxon>
        <taxon>Hexacorallia</taxon>
        <taxon>Scleractinia</taxon>
        <taxon>Caryophylliina</taxon>
        <taxon>Caryophylliidae</taxon>
        <taxon>Desmophyllum</taxon>
    </lineage>
</organism>
<name>A0A9W9ZFN4_9CNID</name>